<reference evidence="3" key="1">
    <citation type="submission" date="2021-09" db="EMBL/GenBank/DDBJ databases">
        <authorList>
            <consortium name="AG Swart"/>
            <person name="Singh M."/>
            <person name="Singh A."/>
            <person name="Seah K."/>
            <person name="Emmerich C."/>
        </authorList>
    </citation>
    <scope>NUCLEOTIDE SEQUENCE</scope>
    <source>
        <strain evidence="3">ATCC30299</strain>
    </source>
</reference>
<keyword evidence="2" id="KW-1133">Transmembrane helix</keyword>
<feature type="region of interest" description="Disordered" evidence="1">
    <location>
        <begin position="157"/>
        <end position="182"/>
    </location>
</feature>
<feature type="transmembrane region" description="Helical" evidence="2">
    <location>
        <begin position="68"/>
        <end position="87"/>
    </location>
</feature>
<comment type="caution">
    <text evidence="3">The sequence shown here is derived from an EMBL/GenBank/DDBJ whole genome shotgun (WGS) entry which is preliminary data.</text>
</comment>
<feature type="transmembrane region" description="Helical" evidence="2">
    <location>
        <begin position="43"/>
        <end position="61"/>
    </location>
</feature>
<feature type="transmembrane region" description="Helical" evidence="2">
    <location>
        <begin position="99"/>
        <end position="122"/>
    </location>
</feature>
<name>A0AAU9JZQ6_9CILI</name>
<feature type="transmembrane region" description="Helical" evidence="2">
    <location>
        <begin position="20"/>
        <end position="37"/>
    </location>
</feature>
<evidence type="ECO:0000256" key="2">
    <source>
        <dbReference type="SAM" id="Phobius"/>
    </source>
</evidence>
<evidence type="ECO:0000313" key="3">
    <source>
        <dbReference type="EMBL" id="CAG9333139.1"/>
    </source>
</evidence>
<evidence type="ECO:0000313" key="4">
    <source>
        <dbReference type="Proteomes" id="UP001162131"/>
    </source>
</evidence>
<keyword evidence="2" id="KW-0472">Membrane</keyword>
<sequence>MFCCLPTGIPEHPNAYCDKLFNIIKILGIMQICLGILNIFVDIWSGIIMLMGALLLFMIVWTMNWCTCIFYIVLCIMDLITSVMFTGDYLADEKEVDDTYGVLVIIMLIKVPFYIVSIYYAFLAYRELKGLFIEAIERGPMVPPGYGYGYGAAYGAGSSNPPPPPPEQPRQQPFTGPGYRLG</sequence>
<organism evidence="3 4">
    <name type="scientific">Blepharisma stoltei</name>
    <dbReference type="NCBI Taxonomy" id="1481888"/>
    <lineage>
        <taxon>Eukaryota</taxon>
        <taxon>Sar</taxon>
        <taxon>Alveolata</taxon>
        <taxon>Ciliophora</taxon>
        <taxon>Postciliodesmatophora</taxon>
        <taxon>Heterotrichea</taxon>
        <taxon>Heterotrichida</taxon>
        <taxon>Blepharismidae</taxon>
        <taxon>Blepharisma</taxon>
    </lineage>
</organism>
<proteinExistence type="predicted"/>
<protein>
    <submittedName>
        <fullName evidence="3">Uncharacterized protein</fullName>
    </submittedName>
</protein>
<keyword evidence="4" id="KW-1185">Reference proteome</keyword>
<accession>A0AAU9JZQ6</accession>
<dbReference type="AlphaFoldDB" id="A0AAU9JZQ6"/>
<evidence type="ECO:0000256" key="1">
    <source>
        <dbReference type="SAM" id="MobiDB-lite"/>
    </source>
</evidence>
<dbReference type="Proteomes" id="UP001162131">
    <property type="component" value="Unassembled WGS sequence"/>
</dbReference>
<keyword evidence="2" id="KW-0812">Transmembrane</keyword>
<dbReference type="EMBL" id="CAJZBQ010000056">
    <property type="protein sequence ID" value="CAG9333139.1"/>
    <property type="molecule type" value="Genomic_DNA"/>
</dbReference>
<gene>
    <name evidence="3" type="ORF">BSTOLATCC_MIC57959</name>
</gene>